<dbReference type="Proteomes" id="UP000238218">
    <property type="component" value="Unassembled WGS sequence"/>
</dbReference>
<dbReference type="PANTHER" id="PTHR36124:SF1">
    <property type="entry name" value="ER-BOUND OXYGENASE MPAB_MPAB'_RUBBER OXYGENASE CATALYTIC DOMAIN-CONTAINING PROTEIN"/>
    <property type="match status" value="1"/>
</dbReference>
<protein>
    <submittedName>
        <fullName evidence="2">DUF2236 domain-containing protein</fullName>
    </submittedName>
</protein>
<proteinExistence type="predicted"/>
<dbReference type="EMBL" id="PVWP01000001">
    <property type="protein sequence ID" value="PSB39505.1"/>
    <property type="molecule type" value="Genomic_DNA"/>
</dbReference>
<gene>
    <name evidence="2" type="ORF">C7B81_02360</name>
</gene>
<dbReference type="Pfam" id="PF09995">
    <property type="entry name" value="MPAB_Lcp_cat"/>
    <property type="match status" value="1"/>
</dbReference>
<dbReference type="PANTHER" id="PTHR36124">
    <property type="match status" value="1"/>
</dbReference>
<dbReference type="InterPro" id="IPR018713">
    <property type="entry name" value="MPAB/Lcp_cat_dom"/>
</dbReference>
<comment type="caution">
    <text evidence="2">The sequence shown here is derived from an EMBL/GenBank/DDBJ whole genome shotgun (WGS) entry which is preliminary data.</text>
</comment>
<dbReference type="InterPro" id="IPR046366">
    <property type="entry name" value="MPAB"/>
</dbReference>
<reference evidence="2 3" key="1">
    <citation type="submission" date="2018-03" db="EMBL/GenBank/DDBJ databases">
        <title>The ancient ancestry and fast evolution of plastids.</title>
        <authorList>
            <person name="Moore K.R."/>
            <person name="Magnabosco C."/>
            <person name="Momper L."/>
            <person name="Gold D.A."/>
            <person name="Bosak T."/>
            <person name="Fournier G.P."/>
        </authorList>
    </citation>
    <scope>NUCLEOTIDE SEQUENCE [LARGE SCALE GENOMIC DNA]</scope>
    <source>
        <strain evidence="2 3">CCALA 015</strain>
    </source>
</reference>
<name>A0ABX5FC57_9CHRO</name>
<dbReference type="RefSeq" id="WP_106219697.1">
    <property type="nucleotide sequence ID" value="NZ_PVWP01000001.1"/>
</dbReference>
<evidence type="ECO:0000313" key="3">
    <source>
        <dbReference type="Proteomes" id="UP000238218"/>
    </source>
</evidence>
<evidence type="ECO:0000313" key="2">
    <source>
        <dbReference type="EMBL" id="PSB39505.1"/>
    </source>
</evidence>
<evidence type="ECO:0000259" key="1">
    <source>
        <dbReference type="Pfam" id="PF09995"/>
    </source>
</evidence>
<sequence length="312" mass="34077">MTDPFDTGDAPAAGTTADAAETADDAASLRAAEATAHRLAGELFPWDLTRALELALLKTFCVPTISGLLARTGEFERRPRKRYDDTGLMVAELLRHGLDSPAGAAVIERMNRIHGHYAIGNDDFLYVLSTFVAEPIRWLARYGWRPLTPLEQEHLFRFWRGVGERMGIVDLPDTLADLLALNERVEREAFAPAATNRRIADATLAMLLANWPAPLRPALRWALMGLLDHQTCAALGWSRAPEGLQALVLQALRARSRAAALVAGVRAGLGRPTPARFYSQRPTPSYGATFHLEQLGPPPLLDQLAPPPSEGP</sequence>
<feature type="domain" description="ER-bound oxygenase mpaB/mpaB'/Rubber oxygenase catalytic" evidence="1">
    <location>
        <begin position="71"/>
        <end position="254"/>
    </location>
</feature>
<accession>A0ABX5FC57</accession>
<keyword evidence="3" id="KW-1185">Reference proteome</keyword>
<organism evidence="2 3">
    <name type="scientific">Aphanothece cf. minutissima CCALA 015</name>
    <dbReference type="NCBI Taxonomy" id="2107695"/>
    <lineage>
        <taxon>Bacteria</taxon>
        <taxon>Bacillati</taxon>
        <taxon>Cyanobacteriota</taxon>
        <taxon>Cyanophyceae</taxon>
        <taxon>Oscillatoriophycideae</taxon>
        <taxon>Chroococcales</taxon>
        <taxon>Aphanothecaceae</taxon>
        <taxon>Aphanothece</taxon>
    </lineage>
</organism>